<protein>
    <submittedName>
        <fullName evidence="1">16748_t:CDS:1</fullName>
    </submittedName>
</protein>
<reference evidence="1" key="1">
    <citation type="submission" date="2021-06" db="EMBL/GenBank/DDBJ databases">
        <authorList>
            <person name="Kallberg Y."/>
            <person name="Tangrot J."/>
            <person name="Rosling A."/>
        </authorList>
    </citation>
    <scope>NUCLEOTIDE SEQUENCE</scope>
    <source>
        <strain evidence="1">MA461A</strain>
    </source>
</reference>
<keyword evidence="2" id="KW-1185">Reference proteome</keyword>
<dbReference type="EMBL" id="CAJVQC010010672">
    <property type="protein sequence ID" value="CAG8619216.1"/>
    <property type="molecule type" value="Genomic_DNA"/>
</dbReference>
<evidence type="ECO:0000313" key="2">
    <source>
        <dbReference type="Proteomes" id="UP000789920"/>
    </source>
</evidence>
<sequence length="479" mass="55361">QPVAESPSKRRKYDNDNEKLERFWNALKDGKVEKHDGGQFLELSRDVYYLLGKDEQGSNISTLFIRECYHHLSNIIFGNENVRWRITGNPGIGKTFFGYYLLYLLSQQRKTVVYHKLDKSPILFSEEGVFSHTEDNIHAFKDYLEMKMFGISWMVGNRWNMSPRQFSSVRPRNATTKALTSLEQIFEHVRKLYNEWGGIPRFTLFYAHNKSQQDLLQRAINSVNDNLLNFVGETTDDNSASHKIVHLCTNIPKEEDEGDESVEDVEIMEVEDNPGKSSMSPQSPTVTRPDKGKSVIGKENPFYTMLTLEFASDYVSEEIMDKLIKNYRVQLENFVKASSSISDYSTLRGSTVSCFGVNNSNLSIPTRNKLLFSDISEIAPNMYCIPTQKNNASFDAFVFPDTFFQMTVSESHPIVKSGLEKYINKNDNSDIKFYFVLPKEMYNSYQEQVLYTTKRTVLKSKPPWINRLKQYALEIDLKL</sequence>
<accession>A0ACA9MZB8</accession>
<dbReference type="Proteomes" id="UP000789920">
    <property type="component" value="Unassembled WGS sequence"/>
</dbReference>
<proteinExistence type="predicted"/>
<evidence type="ECO:0000313" key="1">
    <source>
        <dbReference type="EMBL" id="CAG8619216.1"/>
    </source>
</evidence>
<comment type="caution">
    <text evidence="1">The sequence shown here is derived from an EMBL/GenBank/DDBJ whole genome shotgun (WGS) entry which is preliminary data.</text>
</comment>
<feature type="non-terminal residue" evidence="1">
    <location>
        <position position="1"/>
    </location>
</feature>
<organism evidence="1 2">
    <name type="scientific">Racocetra persica</name>
    <dbReference type="NCBI Taxonomy" id="160502"/>
    <lineage>
        <taxon>Eukaryota</taxon>
        <taxon>Fungi</taxon>
        <taxon>Fungi incertae sedis</taxon>
        <taxon>Mucoromycota</taxon>
        <taxon>Glomeromycotina</taxon>
        <taxon>Glomeromycetes</taxon>
        <taxon>Diversisporales</taxon>
        <taxon>Gigasporaceae</taxon>
        <taxon>Racocetra</taxon>
    </lineage>
</organism>
<gene>
    <name evidence="1" type="ORF">RPERSI_LOCUS6643</name>
</gene>
<name>A0ACA9MZB8_9GLOM</name>